<reference evidence="3 4" key="1">
    <citation type="journal article" date="2019" name="Nat. Ecol. Evol.">
        <title>Megaphylogeny resolves global patterns of mushroom evolution.</title>
        <authorList>
            <person name="Varga T."/>
            <person name="Krizsan K."/>
            <person name="Foldi C."/>
            <person name="Dima B."/>
            <person name="Sanchez-Garcia M."/>
            <person name="Sanchez-Ramirez S."/>
            <person name="Szollosi G.J."/>
            <person name="Szarkandi J.G."/>
            <person name="Papp V."/>
            <person name="Albert L."/>
            <person name="Andreopoulos W."/>
            <person name="Angelini C."/>
            <person name="Antonin V."/>
            <person name="Barry K.W."/>
            <person name="Bougher N.L."/>
            <person name="Buchanan P."/>
            <person name="Buyck B."/>
            <person name="Bense V."/>
            <person name="Catcheside P."/>
            <person name="Chovatia M."/>
            <person name="Cooper J."/>
            <person name="Damon W."/>
            <person name="Desjardin D."/>
            <person name="Finy P."/>
            <person name="Geml J."/>
            <person name="Haridas S."/>
            <person name="Hughes K."/>
            <person name="Justo A."/>
            <person name="Karasinski D."/>
            <person name="Kautmanova I."/>
            <person name="Kiss B."/>
            <person name="Kocsube S."/>
            <person name="Kotiranta H."/>
            <person name="LaButti K.M."/>
            <person name="Lechner B.E."/>
            <person name="Liimatainen K."/>
            <person name="Lipzen A."/>
            <person name="Lukacs Z."/>
            <person name="Mihaltcheva S."/>
            <person name="Morgado L.N."/>
            <person name="Niskanen T."/>
            <person name="Noordeloos M.E."/>
            <person name="Ohm R.A."/>
            <person name="Ortiz-Santana B."/>
            <person name="Ovrebo C."/>
            <person name="Racz N."/>
            <person name="Riley R."/>
            <person name="Savchenko A."/>
            <person name="Shiryaev A."/>
            <person name="Soop K."/>
            <person name="Spirin V."/>
            <person name="Szebenyi C."/>
            <person name="Tomsovsky M."/>
            <person name="Tulloss R.E."/>
            <person name="Uehling J."/>
            <person name="Grigoriev I.V."/>
            <person name="Vagvolgyi C."/>
            <person name="Papp T."/>
            <person name="Martin F.M."/>
            <person name="Miettinen O."/>
            <person name="Hibbett D.S."/>
            <person name="Nagy L.G."/>
        </authorList>
    </citation>
    <scope>NUCLEOTIDE SEQUENCE [LARGE SCALE GENOMIC DNA]</scope>
    <source>
        <strain evidence="3 4">HHB13444</strain>
    </source>
</reference>
<name>A0A5C3NP05_9APHY</name>
<feature type="domain" description="Tc1-like transposase DDE" evidence="2">
    <location>
        <begin position="759"/>
        <end position="801"/>
    </location>
</feature>
<dbReference type="STRING" id="1314778.A0A5C3NP05"/>
<dbReference type="AlphaFoldDB" id="A0A5C3NP05"/>
<feature type="region of interest" description="Disordered" evidence="1">
    <location>
        <begin position="1"/>
        <end position="25"/>
    </location>
</feature>
<dbReference type="PANTHER" id="PTHR35871">
    <property type="entry name" value="EXPRESSED PROTEIN"/>
    <property type="match status" value="1"/>
</dbReference>
<sequence>MPRQRKKRTVPRDSTGQFIPRRDDSACLQFPSEVDLLAATSDESDSGESDDGGLWNEIWQGWEARRKEEERQRKEKELQKERARLEKLRAASVKSAEHALDGAVGRRGGARDKTGEKRGAYSIGGDSERTAQRKRQKIRREAEAAGLDVSSVEVQRRLDAVQARKPDARVQLSLTQFLRKPAQPAACLVVDDSESDPEVLQSAPHSLEQPEAQRLTVGNTTALEDVDAADEDESNPSEGSEDDVPLAAHVPVSESPEDDDVRAAEEIAEYVEDVLETTVPKSPQELETLAAEGLRKARKAHDYRSEVLFSCLIDFYRMLPRYGRLRTALRISRNHQRGPAFARVLCAQARHFETSEGLKPSRQGQKCKGESTLDNEAVFLGIQTWLRTLKPGEVTPKLLQTHLNTTLLPSLQLSKRQLSLRQARRWLWKLGYRRKRHSKGVYWDGHERKDVKQRRKAYLAELESFEPYMATYEGSDMVEKPPSKLDNGKEHVIIFHDESAFHANDYQTAHWIKDDERVLKKKDKGRLIMVSGFICQRYGNVALTDELLEQNAKLPATERLTHTDSRVTIYPSSRKGGDEYWNMDQMVDQVKERAIPIAHRLFPNAIIHWVFDNSSCHGSLAKDALSANKMNVNPGGKVPDMHDTIIPDDNPHGFAGRPQTMQFPSSLPDDHPFKAHEGKPKGMRQILEERGLLRRGMIGDCEACKQTRSRKEHLTGASADEIRHVDEGDGYDTEEEDNRPADCCMRRALSLQKDFQNEASLLQQVIEDAGDVCHFLPKFHPELNPIEYYWGWCKNYFRERSNGNFQRAKALVAEALDACPLLTIRRFFRRAFRYVSVYRLGATGVAAEYAVRKFKSHRAVQAKDLEEAELERQRKLAKLAKGTLNIVDLRPIWRFV</sequence>
<dbReference type="GO" id="GO:0003676">
    <property type="term" value="F:nucleic acid binding"/>
    <property type="evidence" value="ECO:0007669"/>
    <property type="project" value="InterPro"/>
</dbReference>
<evidence type="ECO:0000313" key="3">
    <source>
        <dbReference type="EMBL" id="TFK78409.1"/>
    </source>
</evidence>
<dbReference type="Proteomes" id="UP000308197">
    <property type="component" value="Unassembled WGS sequence"/>
</dbReference>
<dbReference type="PANTHER" id="PTHR35871:SF1">
    <property type="entry name" value="CXC1-LIKE CYSTEINE CLUSTER ASSOCIATED WITH KDZ TRANSPOSASES DOMAIN-CONTAINING PROTEIN"/>
    <property type="match status" value="1"/>
</dbReference>
<protein>
    <recommendedName>
        <fullName evidence="2">Tc1-like transposase DDE domain-containing protein</fullName>
    </recommendedName>
</protein>
<evidence type="ECO:0000259" key="2">
    <source>
        <dbReference type="Pfam" id="PF13358"/>
    </source>
</evidence>
<organism evidence="3 4">
    <name type="scientific">Polyporus arcularius HHB13444</name>
    <dbReference type="NCBI Taxonomy" id="1314778"/>
    <lineage>
        <taxon>Eukaryota</taxon>
        <taxon>Fungi</taxon>
        <taxon>Dikarya</taxon>
        <taxon>Basidiomycota</taxon>
        <taxon>Agaricomycotina</taxon>
        <taxon>Agaricomycetes</taxon>
        <taxon>Polyporales</taxon>
        <taxon>Polyporaceae</taxon>
        <taxon>Polyporus</taxon>
    </lineage>
</organism>
<evidence type="ECO:0000313" key="4">
    <source>
        <dbReference type="Proteomes" id="UP000308197"/>
    </source>
</evidence>
<dbReference type="EMBL" id="ML212555">
    <property type="protein sequence ID" value="TFK78409.1"/>
    <property type="molecule type" value="Genomic_DNA"/>
</dbReference>
<accession>A0A5C3NP05</accession>
<feature type="region of interest" description="Disordered" evidence="1">
    <location>
        <begin position="88"/>
        <end position="148"/>
    </location>
</feature>
<dbReference type="InParanoid" id="A0A5C3NP05"/>
<dbReference type="InterPro" id="IPR036397">
    <property type="entry name" value="RNaseH_sf"/>
</dbReference>
<dbReference type="Gene3D" id="3.30.420.10">
    <property type="entry name" value="Ribonuclease H-like superfamily/Ribonuclease H"/>
    <property type="match status" value="2"/>
</dbReference>
<proteinExistence type="predicted"/>
<evidence type="ECO:0000256" key="1">
    <source>
        <dbReference type="SAM" id="MobiDB-lite"/>
    </source>
</evidence>
<gene>
    <name evidence="3" type="ORF">K466DRAFT_668451</name>
</gene>
<dbReference type="InterPro" id="IPR038717">
    <property type="entry name" value="Tc1-like_DDE_dom"/>
</dbReference>
<feature type="compositionally biased region" description="Basic and acidic residues" evidence="1">
    <location>
        <begin position="88"/>
        <end position="100"/>
    </location>
</feature>
<feature type="compositionally biased region" description="Basic and acidic residues" evidence="1">
    <location>
        <begin position="109"/>
        <end position="119"/>
    </location>
</feature>
<dbReference type="Pfam" id="PF13358">
    <property type="entry name" value="DDE_3"/>
    <property type="match status" value="1"/>
</dbReference>
<keyword evidence="4" id="KW-1185">Reference proteome</keyword>